<proteinExistence type="predicted"/>
<dbReference type="Proteomes" id="UP001164064">
    <property type="component" value="Chromosome"/>
</dbReference>
<feature type="domain" description="Bacterial Ig" evidence="2">
    <location>
        <begin position="17"/>
        <end position="80"/>
    </location>
</feature>
<feature type="domain" description="Bacterial Ig" evidence="2">
    <location>
        <begin position="83"/>
        <end position="164"/>
    </location>
</feature>
<dbReference type="Pfam" id="PF19077">
    <property type="entry name" value="Big_13"/>
    <property type="match status" value="1"/>
</dbReference>
<dbReference type="RefSeq" id="WP_263512571.1">
    <property type="nucleotide sequence ID" value="NZ_CP089051.1"/>
</dbReference>
<feature type="region of interest" description="Disordered" evidence="1">
    <location>
        <begin position="64"/>
        <end position="87"/>
    </location>
</feature>
<dbReference type="NCBIfam" id="NF033510">
    <property type="entry name" value="Ca_tandemer"/>
    <property type="match status" value="4"/>
</dbReference>
<dbReference type="InterPro" id="IPR019960">
    <property type="entry name" value="T1SS_VCA0849"/>
</dbReference>
<evidence type="ECO:0000259" key="3">
    <source>
        <dbReference type="Pfam" id="PF19077"/>
    </source>
</evidence>
<dbReference type="Gene3D" id="2.60.40.10">
    <property type="entry name" value="Immunoglobulins"/>
    <property type="match status" value="6"/>
</dbReference>
<reference evidence="4" key="1">
    <citation type="journal article" date="2022" name="J Glob Antimicrob Resist">
        <title>Comparative analysis of IMP-4- and OXA-58-containing plasmids of three carbapenemase-producing Acinetobacter ursingii strains in the Netherlands.</title>
        <authorList>
            <person name="Hendrickx A.P.A."/>
            <person name="Schade R.P."/>
            <person name="Landman F."/>
            <person name="Bosch T."/>
            <person name="Schouls L.M."/>
            <person name="van Dijk K."/>
        </authorList>
    </citation>
    <scope>NUCLEOTIDE SEQUENCE</scope>
    <source>
        <strain evidence="4">RIVM_C010559</strain>
    </source>
</reference>
<name>A0AA46NE81_9GAMM</name>
<dbReference type="SUPFAM" id="SSF69318">
    <property type="entry name" value="Integrin alpha N-terminal domain"/>
    <property type="match status" value="2"/>
</dbReference>
<dbReference type="EMBL" id="CP089051">
    <property type="protein sequence ID" value="UYF71605.1"/>
    <property type="molecule type" value="Genomic_DNA"/>
</dbReference>
<dbReference type="SUPFAM" id="SSF51120">
    <property type="entry name" value="beta-Roll"/>
    <property type="match status" value="1"/>
</dbReference>
<protein>
    <submittedName>
        <fullName evidence="4">Ig-like domain-containing protein</fullName>
    </submittedName>
</protein>
<dbReference type="InterPro" id="IPR011049">
    <property type="entry name" value="Serralysin-like_metalloprot_C"/>
</dbReference>
<sequence length="1410" mass="148093">MHRPQCLTKTVAKSRYTGEPGSTIEVKDQDGNVIGTAEVGEDGNYVVELSPAQNSGEDLTVNATDKAGNVSPDVSVSTPDTTAPDAPTAVLNEDGSQITGTGEPGSTIEVKDQDGNVIGTAEVGEDGNYVVELSPAQNSGEDLTVNATDKAGNVSPDVSVSTPDTTAPEAIIEITGISEDTGVAGDFITRDTSLTIQGTVGALQAGEKAQISVDGGTTWSDLTVSNGTWSYADSRTLTDDSYTYQVRVIDNAGNVGSTDSQIVTVDTTAPNAPTDVEIKANEDDTATIIGKGEPGTTVVVTPPGGGDPIESVVKPDGTFEVSVPGPASDGKYEVITKDDAGNESPKSEVTLDTAAPDVSDLTTTFEVDVDTANGVSGSGSTNTTVSTNNDLLTRDSTPTEVSGELNRALNADEMLQISLDGGKTWNDVTLTDTNWRFVLPDVTYTKDAEINFQLRVRDQANNASELNDSNRKVIVDVTSPDAITARPDIESVTNINKSYIFDSTKYGKAEAGSTIALINDVNNNGMWQEGLDKVIATAIVNADGTWSITTTLPAGALNVGFVVWDAAGNNSAMGSTVSTGVASTEGGSQSIDTGWGGTTTPGNGINAAAVTINADGNWSFFQSVRDNKGTDPKFAGRIYDAVGVDKYDSTYLSEPNAIGGGTWYGRYVNSVMFTDLNRDGHIDVMSQVSEYDTTNASTAYWINNGDGTYTAQKFEQRAGGTNILNHFGGALAYDRTGDGYIDFMLADSEGDSSSFVRNDKGVLVEEPTVTGQYSQPPSGAWTIQNGQGTSSITGVKMANNLGFMHEVGGADLDNNGTIDLLGHTNQNNGAYVGNLGRDLAILYNTGDEAKGFTYTYAKNVFANDGYQDYGTLSQNITFADFNGDGWLDMYLNRGANQAGTANSNESRIYLNDGTGKLLTSGSDALWFGDNKFGATSFAVDWNFDGKVDVIEIPTMPVGPDNNDKKQFNPTLYVNDGTGVWGQNAQDLANIDFSTSKITGAVVVDYDWDGSLDLILYRGGINADVSQKDNSATSILVKNTNVAADGTSLQIRILDGDGINSFYGNTVKLYNSKGELVSTQLINPQSAGSSNSMGLVSFYGLDANETYSVQLLRITNGVSNNVSGVDGLGGYATGTLNTTWTGLTTGKAHDSYVLTAEKSSDVNDSSVKSGISGTGYNDHFFGSLGSDSYNGGGGWIINASGNKEWVAKGGEDILDYSGLDAKITVYIDTGIVTKVVNVDGENVTYIDNVVNIEKFITGSGDTVFNGGKGNDIFVGGQGDDTYNLGSAGNGSDTIYFALKNAEDVTGGNGTDTVNGFNVGKVGENASATIIDIHELLDDYTGSVGLYKDTDGYKLNGSSSELLKYLQVSSDGTNTTISIDRDGGGDHFTTLVTLHNVDTDLITLLMNNQLVI</sequence>
<dbReference type="InterPro" id="IPR028994">
    <property type="entry name" value="Integrin_alpha_N"/>
</dbReference>
<organism evidence="4 5">
    <name type="scientific">Acinetobacter ursingii</name>
    <dbReference type="NCBI Taxonomy" id="108980"/>
    <lineage>
        <taxon>Bacteria</taxon>
        <taxon>Pseudomonadati</taxon>
        <taxon>Pseudomonadota</taxon>
        <taxon>Gammaproteobacteria</taxon>
        <taxon>Moraxellales</taxon>
        <taxon>Moraxellaceae</taxon>
        <taxon>Acinetobacter</taxon>
    </lineage>
</organism>
<feature type="region of interest" description="Disordered" evidence="1">
    <location>
        <begin position="1"/>
        <end position="30"/>
    </location>
</feature>
<feature type="domain" description="Bacterial Ig" evidence="2">
    <location>
        <begin position="269"/>
        <end position="350"/>
    </location>
</feature>
<accession>A0AA46NE81</accession>
<dbReference type="NCBIfam" id="TIGR03661">
    <property type="entry name" value="T1SS_VCA0849"/>
    <property type="match status" value="1"/>
</dbReference>
<gene>
    <name evidence="4" type="ORF">LSO60_15495</name>
</gene>
<dbReference type="Pfam" id="PF17936">
    <property type="entry name" value="Big_6"/>
    <property type="match status" value="3"/>
</dbReference>
<evidence type="ECO:0000256" key="1">
    <source>
        <dbReference type="SAM" id="MobiDB-lite"/>
    </source>
</evidence>
<feature type="compositionally biased region" description="Low complexity" evidence="1">
    <location>
        <begin position="78"/>
        <end position="87"/>
    </location>
</feature>
<dbReference type="InterPro" id="IPR013783">
    <property type="entry name" value="Ig-like_fold"/>
</dbReference>
<evidence type="ECO:0000313" key="5">
    <source>
        <dbReference type="Proteomes" id="UP001164064"/>
    </source>
</evidence>
<evidence type="ECO:0000313" key="4">
    <source>
        <dbReference type="EMBL" id="UYF71605.1"/>
    </source>
</evidence>
<feature type="domain" description="Bacterial Ig-like" evidence="3">
    <location>
        <begin position="178"/>
        <end position="267"/>
    </location>
</feature>
<dbReference type="InterPro" id="IPR044016">
    <property type="entry name" value="Big_13"/>
</dbReference>
<dbReference type="InterPro" id="IPR041498">
    <property type="entry name" value="Big_6"/>
</dbReference>
<evidence type="ECO:0000259" key="2">
    <source>
        <dbReference type="Pfam" id="PF17936"/>
    </source>
</evidence>